<dbReference type="GO" id="GO:0005829">
    <property type="term" value="C:cytosol"/>
    <property type="evidence" value="ECO:0007669"/>
    <property type="project" value="TreeGrafter"/>
</dbReference>
<dbReference type="PROSITE" id="PS00671">
    <property type="entry name" value="D_2_HYDROXYACID_DH_3"/>
    <property type="match status" value="1"/>
</dbReference>
<name>A0A7V3KPL2_UNCW3</name>
<dbReference type="AlphaFoldDB" id="A0A7V3KPL2"/>
<dbReference type="SUPFAM" id="SSF51735">
    <property type="entry name" value="NAD(P)-binding Rossmann-fold domains"/>
    <property type="match status" value="1"/>
</dbReference>
<dbReference type="PANTHER" id="PTHR10996:SF283">
    <property type="entry name" value="GLYOXYLATE_HYDROXYPYRUVATE REDUCTASE B"/>
    <property type="match status" value="1"/>
</dbReference>
<dbReference type="GO" id="GO:0016618">
    <property type="term" value="F:hydroxypyruvate reductase [NAD(P)H] activity"/>
    <property type="evidence" value="ECO:0007669"/>
    <property type="project" value="TreeGrafter"/>
</dbReference>
<dbReference type="PROSITE" id="PS00065">
    <property type="entry name" value="D_2_HYDROXYACID_DH_1"/>
    <property type="match status" value="1"/>
</dbReference>
<keyword evidence="2 4" id="KW-0560">Oxidoreductase</keyword>
<dbReference type="Pfam" id="PF02826">
    <property type="entry name" value="2-Hacid_dh_C"/>
    <property type="match status" value="1"/>
</dbReference>
<dbReference type="InterPro" id="IPR029752">
    <property type="entry name" value="D-isomer_DH_CS1"/>
</dbReference>
<evidence type="ECO:0000256" key="2">
    <source>
        <dbReference type="ARBA" id="ARBA00023002"/>
    </source>
</evidence>
<dbReference type="PROSITE" id="PS00670">
    <property type="entry name" value="D_2_HYDROXYACID_DH_2"/>
    <property type="match status" value="1"/>
</dbReference>
<evidence type="ECO:0000256" key="1">
    <source>
        <dbReference type="ARBA" id="ARBA00005854"/>
    </source>
</evidence>
<dbReference type="InterPro" id="IPR006140">
    <property type="entry name" value="D-isomer_DH_NAD-bd"/>
</dbReference>
<dbReference type="InterPro" id="IPR006139">
    <property type="entry name" value="D-isomer_2_OHA_DH_cat_dom"/>
</dbReference>
<comment type="similarity">
    <text evidence="1 4">Belongs to the D-isomer specific 2-hydroxyacid dehydrogenase family.</text>
</comment>
<gene>
    <name evidence="7" type="ORF">ENV38_05930</name>
</gene>
<dbReference type="SUPFAM" id="SSF52283">
    <property type="entry name" value="Formate/glycerate dehydrogenase catalytic domain-like"/>
    <property type="match status" value="1"/>
</dbReference>
<evidence type="ECO:0000313" key="7">
    <source>
        <dbReference type="EMBL" id="HGB36423.1"/>
    </source>
</evidence>
<dbReference type="CDD" id="cd05301">
    <property type="entry name" value="GDH"/>
    <property type="match status" value="1"/>
</dbReference>
<dbReference type="Gene3D" id="3.40.50.720">
    <property type="entry name" value="NAD(P)-binding Rossmann-like Domain"/>
    <property type="match status" value="2"/>
</dbReference>
<feature type="domain" description="D-isomer specific 2-hydroxyacid dehydrogenase catalytic" evidence="5">
    <location>
        <begin position="15"/>
        <end position="318"/>
    </location>
</feature>
<dbReference type="GO" id="GO:0051287">
    <property type="term" value="F:NAD binding"/>
    <property type="evidence" value="ECO:0007669"/>
    <property type="project" value="InterPro"/>
</dbReference>
<protein>
    <submittedName>
        <fullName evidence="7">D-glycerate dehydrogenase</fullName>
    </submittedName>
</protein>
<dbReference type="InterPro" id="IPR029753">
    <property type="entry name" value="D-isomer_DH_CS"/>
</dbReference>
<proteinExistence type="inferred from homology"/>
<dbReference type="InterPro" id="IPR036291">
    <property type="entry name" value="NAD(P)-bd_dom_sf"/>
</dbReference>
<dbReference type="InterPro" id="IPR050223">
    <property type="entry name" value="D-isomer_2-hydroxyacid_DH"/>
</dbReference>
<evidence type="ECO:0000256" key="4">
    <source>
        <dbReference type="RuleBase" id="RU003719"/>
    </source>
</evidence>
<dbReference type="GO" id="GO:0030267">
    <property type="term" value="F:glyoxylate reductase (NADPH) activity"/>
    <property type="evidence" value="ECO:0007669"/>
    <property type="project" value="TreeGrafter"/>
</dbReference>
<keyword evidence="3" id="KW-0520">NAD</keyword>
<accession>A0A7V3KPL2</accession>
<comment type="caution">
    <text evidence="7">The sequence shown here is derived from an EMBL/GenBank/DDBJ whole genome shotgun (WGS) entry which is preliminary data.</text>
</comment>
<evidence type="ECO:0000259" key="5">
    <source>
        <dbReference type="Pfam" id="PF00389"/>
    </source>
</evidence>
<dbReference type="PANTHER" id="PTHR10996">
    <property type="entry name" value="2-HYDROXYACID DEHYDROGENASE-RELATED"/>
    <property type="match status" value="1"/>
</dbReference>
<evidence type="ECO:0000259" key="6">
    <source>
        <dbReference type="Pfam" id="PF02826"/>
    </source>
</evidence>
<reference evidence="7" key="1">
    <citation type="journal article" date="2020" name="mSystems">
        <title>Genome- and Community-Level Interaction Insights into Carbon Utilization and Element Cycling Functions of Hydrothermarchaeota in Hydrothermal Sediment.</title>
        <authorList>
            <person name="Zhou Z."/>
            <person name="Liu Y."/>
            <person name="Xu W."/>
            <person name="Pan J."/>
            <person name="Luo Z.H."/>
            <person name="Li M."/>
        </authorList>
    </citation>
    <scope>NUCLEOTIDE SEQUENCE [LARGE SCALE GENOMIC DNA]</scope>
    <source>
        <strain evidence="7">SpSt-754</strain>
    </source>
</reference>
<feature type="domain" description="D-isomer specific 2-hydroxyacid dehydrogenase NAD-binding" evidence="6">
    <location>
        <begin position="110"/>
        <end position="286"/>
    </location>
</feature>
<organism evidence="7">
    <name type="scientific">candidate division WOR-3 bacterium</name>
    <dbReference type="NCBI Taxonomy" id="2052148"/>
    <lineage>
        <taxon>Bacteria</taxon>
        <taxon>Bacteria division WOR-3</taxon>
    </lineage>
</organism>
<dbReference type="FunFam" id="3.40.50.720:FF:000203">
    <property type="entry name" value="D-3-phosphoglycerate dehydrogenase (SerA)"/>
    <property type="match status" value="1"/>
</dbReference>
<sequence length="326" mass="36843">MSRKKIFFTSKLVINVEEYLKDFDVEIYEGEPPIPREVLKEKVKDVDGLVVLLTDRIDAEILDNAPRLKIVANYAVGYDNIDVDECTKRGIVVTNTPDVLTDATAELAWALVFAVARRIVEAHKYVEKRLWRGWSPTLFLGIELKGKTLGVLGAGRIGQAFALKSTGFGMKVVYYNRRPNEVLEKQLGARKVDLDELLQVSDIISLHLPLTPETYHLIGEREFNLMKPNAIFINTARGKIVDEKALVKVLKERRIYGAGLDVFEFEPRISEELYELDNVVMLPHIGSATVEARTKMAELVVENLRAFFNGEIPPTVVNKELYGRQG</sequence>
<evidence type="ECO:0000256" key="3">
    <source>
        <dbReference type="ARBA" id="ARBA00023027"/>
    </source>
</evidence>
<dbReference type="Pfam" id="PF00389">
    <property type="entry name" value="2-Hacid_dh"/>
    <property type="match status" value="1"/>
</dbReference>
<dbReference type="EMBL" id="DTGD01000223">
    <property type="protein sequence ID" value="HGB36423.1"/>
    <property type="molecule type" value="Genomic_DNA"/>
</dbReference>